<keyword evidence="1" id="KW-0802">TPR repeat</keyword>
<gene>
    <name evidence="3" type="ORF">ACFSQP_07805</name>
</gene>
<dbReference type="Gene3D" id="1.25.40.10">
    <property type="entry name" value="Tetratricopeptide repeat domain"/>
    <property type="match status" value="1"/>
</dbReference>
<dbReference type="SUPFAM" id="SSF48452">
    <property type="entry name" value="TPR-like"/>
    <property type="match status" value="1"/>
</dbReference>
<organism evidence="3 4">
    <name type="scientific">Bizionia sediminis</name>
    <dbReference type="NCBI Taxonomy" id="1737064"/>
    <lineage>
        <taxon>Bacteria</taxon>
        <taxon>Pseudomonadati</taxon>
        <taxon>Bacteroidota</taxon>
        <taxon>Flavobacteriia</taxon>
        <taxon>Flavobacteriales</taxon>
        <taxon>Flavobacteriaceae</taxon>
        <taxon>Bizionia</taxon>
    </lineage>
</organism>
<dbReference type="RefSeq" id="WP_376893105.1">
    <property type="nucleotide sequence ID" value="NZ_JBHULS010000002.1"/>
</dbReference>
<feature type="chain" id="PRO_5046165867" description="Tetratricopeptide repeat protein" evidence="2">
    <location>
        <begin position="22"/>
        <end position="270"/>
    </location>
</feature>
<keyword evidence="2" id="KW-0732">Signal</keyword>
<evidence type="ECO:0000256" key="1">
    <source>
        <dbReference type="PROSITE-ProRule" id="PRU00339"/>
    </source>
</evidence>
<dbReference type="EMBL" id="JBHULS010000002">
    <property type="protein sequence ID" value="MFD2551716.1"/>
    <property type="molecule type" value="Genomic_DNA"/>
</dbReference>
<dbReference type="Proteomes" id="UP001597472">
    <property type="component" value="Unassembled WGS sequence"/>
</dbReference>
<reference evidence="4" key="1">
    <citation type="journal article" date="2019" name="Int. J. Syst. Evol. Microbiol.">
        <title>The Global Catalogue of Microorganisms (GCM) 10K type strain sequencing project: providing services to taxonomists for standard genome sequencing and annotation.</title>
        <authorList>
            <consortium name="The Broad Institute Genomics Platform"/>
            <consortium name="The Broad Institute Genome Sequencing Center for Infectious Disease"/>
            <person name="Wu L."/>
            <person name="Ma J."/>
        </authorList>
    </citation>
    <scope>NUCLEOTIDE SEQUENCE [LARGE SCALE GENOMIC DNA]</scope>
    <source>
        <strain evidence="4">KCTC 42587</strain>
    </source>
</reference>
<dbReference type="InterPro" id="IPR019734">
    <property type="entry name" value="TPR_rpt"/>
</dbReference>
<accession>A0ABW5KSZ5</accession>
<dbReference type="PROSITE" id="PS50005">
    <property type="entry name" value="TPR"/>
    <property type="match status" value="1"/>
</dbReference>
<evidence type="ECO:0000313" key="4">
    <source>
        <dbReference type="Proteomes" id="UP001597472"/>
    </source>
</evidence>
<keyword evidence="4" id="KW-1185">Reference proteome</keyword>
<sequence length="270" mass="31150">MVKLLISCLNLSLLLCLFSCKTDQDKAKEAYNFGMHYFEEGSVGRVNALIRALECDTSFTPAAFELANTYLKRGLLQQWRSYINQAVMSDSVQYLPFRGYAYLWYFKDYKKALSDFNSLKNSDVKLTKLPEAVNLNYWRGIAYLGAENYRQSVASFSAFLQTTNTQSTAKQNIATAYLYRGIALYKMKAYKKARNNFSKLLEYSTFNQADAFYYLALIAKQERAIHVARKHINSALVAYKAGHYNKRPDVETLHQIYLEDLLHLKNQLTL</sequence>
<evidence type="ECO:0000313" key="3">
    <source>
        <dbReference type="EMBL" id="MFD2551716.1"/>
    </source>
</evidence>
<evidence type="ECO:0000256" key="2">
    <source>
        <dbReference type="SAM" id="SignalP"/>
    </source>
</evidence>
<dbReference type="InterPro" id="IPR011990">
    <property type="entry name" value="TPR-like_helical_dom_sf"/>
</dbReference>
<protein>
    <recommendedName>
        <fullName evidence="5">Tetratricopeptide repeat protein</fullName>
    </recommendedName>
</protein>
<evidence type="ECO:0008006" key="5">
    <source>
        <dbReference type="Google" id="ProtNLM"/>
    </source>
</evidence>
<feature type="signal peptide" evidence="2">
    <location>
        <begin position="1"/>
        <end position="21"/>
    </location>
</feature>
<proteinExistence type="predicted"/>
<comment type="caution">
    <text evidence="3">The sequence shown here is derived from an EMBL/GenBank/DDBJ whole genome shotgun (WGS) entry which is preliminary data.</text>
</comment>
<name>A0ABW5KSZ5_9FLAO</name>
<feature type="repeat" description="TPR" evidence="1">
    <location>
        <begin position="174"/>
        <end position="207"/>
    </location>
</feature>